<feature type="signal peptide" evidence="1">
    <location>
        <begin position="1"/>
        <end position="16"/>
    </location>
</feature>
<dbReference type="AlphaFoldDB" id="A0A2G5TTB0"/>
<feature type="chain" id="PRO_5013599712" evidence="1">
    <location>
        <begin position="17"/>
        <end position="94"/>
    </location>
</feature>
<gene>
    <name evidence="2" type="primary">Cnig_chr_V.g21740</name>
    <name evidence="2" type="ORF">B9Z55_021740</name>
</gene>
<comment type="caution">
    <text evidence="2">The sequence shown here is derived from an EMBL/GenBank/DDBJ whole genome shotgun (WGS) entry which is preliminary data.</text>
</comment>
<evidence type="ECO:0000256" key="1">
    <source>
        <dbReference type="SAM" id="SignalP"/>
    </source>
</evidence>
<dbReference type="OrthoDB" id="442503at2759"/>
<dbReference type="EMBL" id="PDUG01000005">
    <property type="protein sequence ID" value="PIC30535.1"/>
    <property type="molecule type" value="Genomic_DNA"/>
</dbReference>
<evidence type="ECO:0000313" key="3">
    <source>
        <dbReference type="Proteomes" id="UP000230233"/>
    </source>
</evidence>
<sequence length="94" mass="10398">MVFSFILTFTISVVAAFDDECVKCDLRSSYCKTWENMTRSCECRDGFARISNGSCAMVSDLARGGMGMPPDSEEDEPFCVLGQAEKAATRFENI</sequence>
<keyword evidence="3" id="KW-1185">Reference proteome</keyword>
<dbReference type="STRING" id="1611254.A0A2G5TTB0"/>
<reference evidence="3" key="1">
    <citation type="submission" date="2017-10" db="EMBL/GenBank/DDBJ databases">
        <title>Rapid genome shrinkage in a self-fertile nematode reveals novel sperm competition proteins.</title>
        <authorList>
            <person name="Yin D."/>
            <person name="Schwarz E.M."/>
            <person name="Thomas C.G."/>
            <person name="Felde R.L."/>
            <person name="Korf I.F."/>
            <person name="Cutter A.D."/>
            <person name="Schartner C.M."/>
            <person name="Ralston E.J."/>
            <person name="Meyer B.J."/>
            <person name="Haag E.S."/>
        </authorList>
    </citation>
    <scope>NUCLEOTIDE SEQUENCE [LARGE SCALE GENOMIC DNA]</scope>
    <source>
        <strain evidence="3">JU1422</strain>
    </source>
</reference>
<protein>
    <submittedName>
        <fullName evidence="2">Uncharacterized protein</fullName>
    </submittedName>
</protein>
<keyword evidence="1" id="KW-0732">Signal</keyword>
<accession>A0A2G5TTB0</accession>
<dbReference type="Proteomes" id="UP000230233">
    <property type="component" value="Chromosome V"/>
</dbReference>
<evidence type="ECO:0000313" key="2">
    <source>
        <dbReference type="EMBL" id="PIC30535.1"/>
    </source>
</evidence>
<proteinExistence type="predicted"/>
<name>A0A2G5TTB0_9PELO</name>
<organism evidence="2 3">
    <name type="scientific">Caenorhabditis nigoni</name>
    <dbReference type="NCBI Taxonomy" id="1611254"/>
    <lineage>
        <taxon>Eukaryota</taxon>
        <taxon>Metazoa</taxon>
        <taxon>Ecdysozoa</taxon>
        <taxon>Nematoda</taxon>
        <taxon>Chromadorea</taxon>
        <taxon>Rhabditida</taxon>
        <taxon>Rhabditina</taxon>
        <taxon>Rhabditomorpha</taxon>
        <taxon>Rhabditoidea</taxon>
        <taxon>Rhabditidae</taxon>
        <taxon>Peloderinae</taxon>
        <taxon>Caenorhabditis</taxon>
    </lineage>
</organism>